<dbReference type="EMBL" id="JAEHFW010000003">
    <property type="protein sequence ID" value="MBK0380433.1"/>
    <property type="molecule type" value="Genomic_DNA"/>
</dbReference>
<proteinExistence type="predicted"/>
<evidence type="ECO:0008006" key="4">
    <source>
        <dbReference type="Google" id="ProtNLM"/>
    </source>
</evidence>
<protein>
    <recommendedName>
        <fullName evidence="4">Lipocalin-like protein</fullName>
    </recommendedName>
</protein>
<organism evidence="2 3">
    <name type="scientific">Mucilaginibacter segetis</name>
    <dbReference type="NCBI Taxonomy" id="2793071"/>
    <lineage>
        <taxon>Bacteria</taxon>
        <taxon>Pseudomonadati</taxon>
        <taxon>Bacteroidota</taxon>
        <taxon>Sphingobacteriia</taxon>
        <taxon>Sphingobacteriales</taxon>
        <taxon>Sphingobacteriaceae</taxon>
        <taxon>Mucilaginibacter</taxon>
    </lineage>
</organism>
<evidence type="ECO:0000313" key="2">
    <source>
        <dbReference type="EMBL" id="MBK0380433.1"/>
    </source>
</evidence>
<gene>
    <name evidence="2" type="ORF">I5M19_14000</name>
</gene>
<comment type="caution">
    <text evidence="2">The sequence shown here is derived from an EMBL/GenBank/DDBJ whole genome shotgun (WGS) entry which is preliminary data.</text>
</comment>
<dbReference type="RefSeq" id="WP_200066985.1">
    <property type="nucleotide sequence ID" value="NZ_JAEHFW010000003.1"/>
</dbReference>
<feature type="chain" id="PRO_5037863948" description="Lipocalin-like protein" evidence="1">
    <location>
        <begin position="24"/>
        <end position="132"/>
    </location>
</feature>
<dbReference type="PROSITE" id="PS51257">
    <property type="entry name" value="PROKAR_LIPOPROTEIN"/>
    <property type="match status" value="1"/>
</dbReference>
<feature type="signal peptide" evidence="1">
    <location>
        <begin position="1"/>
        <end position="23"/>
    </location>
</feature>
<dbReference type="AlphaFoldDB" id="A0A934PTB0"/>
<reference evidence="2" key="1">
    <citation type="submission" date="2020-12" db="EMBL/GenBank/DDBJ databases">
        <title>Bacterial novel species Mucilaginibacter sp. SD-g isolated from soil.</title>
        <authorList>
            <person name="Jung H.-Y."/>
        </authorList>
    </citation>
    <scope>NUCLEOTIDE SEQUENCE</scope>
    <source>
        <strain evidence="2">SD-g</strain>
    </source>
</reference>
<keyword evidence="1" id="KW-0732">Signal</keyword>
<keyword evidence="3" id="KW-1185">Reference proteome</keyword>
<name>A0A934PTB0_9SPHI</name>
<sequence>MKIFNIKTGLVMIACFALGCHNATESDVSDNDSLQNSQQQALMDAGKTQANLKQKLSGIWTDGNTQNASFNFKGDSVLYVEDRKNYKYALTNDSITIYYPDYTYRAKLAFVNDTMLMISQGADTAKFWKFNN</sequence>
<accession>A0A934PTB0</accession>
<evidence type="ECO:0000256" key="1">
    <source>
        <dbReference type="SAM" id="SignalP"/>
    </source>
</evidence>
<evidence type="ECO:0000313" key="3">
    <source>
        <dbReference type="Proteomes" id="UP000613193"/>
    </source>
</evidence>
<dbReference type="Proteomes" id="UP000613193">
    <property type="component" value="Unassembled WGS sequence"/>
</dbReference>